<dbReference type="Proteomes" id="UP001139260">
    <property type="component" value="Unassembled WGS sequence"/>
</dbReference>
<comment type="caution">
    <text evidence="2">The sequence shown here is derived from an EMBL/GenBank/DDBJ whole genome shotgun (WGS) entry which is preliminary data.</text>
</comment>
<feature type="transmembrane region" description="Helical" evidence="1">
    <location>
        <begin position="17"/>
        <end position="35"/>
    </location>
</feature>
<gene>
    <name evidence="2" type="ORF">MW871_15665</name>
</gene>
<keyword evidence="1" id="KW-0472">Membrane</keyword>
<accession>A0A9X1XUY0</accession>
<organism evidence="2 3">
    <name type="scientific">Flavobacterium pygoscelis</name>
    <dbReference type="NCBI Taxonomy" id="2893176"/>
    <lineage>
        <taxon>Bacteria</taxon>
        <taxon>Pseudomonadati</taxon>
        <taxon>Bacteroidota</taxon>
        <taxon>Flavobacteriia</taxon>
        <taxon>Flavobacteriales</taxon>
        <taxon>Flavobacteriaceae</taxon>
        <taxon>Flavobacterium</taxon>
    </lineage>
</organism>
<dbReference type="EMBL" id="JALNUB010000017">
    <property type="protein sequence ID" value="MCK8143328.1"/>
    <property type="molecule type" value="Genomic_DNA"/>
</dbReference>
<evidence type="ECO:0000313" key="3">
    <source>
        <dbReference type="Proteomes" id="UP001139260"/>
    </source>
</evidence>
<dbReference type="AlphaFoldDB" id="A0A9X1XUY0"/>
<keyword evidence="3" id="KW-1185">Reference proteome</keyword>
<proteinExistence type="predicted"/>
<keyword evidence="1" id="KW-1133">Transmembrane helix</keyword>
<dbReference type="RefSeq" id="WP_248429342.1">
    <property type="nucleotide sequence ID" value="NZ_JALNUB010000017.1"/>
</dbReference>
<protein>
    <submittedName>
        <fullName evidence="2">Uncharacterized protein</fullName>
    </submittedName>
</protein>
<sequence>MKKKEEFNNLMQQMRKYFFKIALLIFGIYFTYHYYDNRNEIKNLNYGVKANELRKALHVPIIDEYMKARNRHDDGFFGNGWSSWKKTPNENEILHIYKNVTPSEKDGFILNDENDGFRKKNGDGKIMQLNIFSTIIGDSILKRKGRFFYYESKPRMEKELNEIEIDSIAKSWNLDYLTKK</sequence>
<keyword evidence="1" id="KW-0812">Transmembrane</keyword>
<reference evidence="2" key="1">
    <citation type="submission" date="2022-04" db="EMBL/GenBank/DDBJ databases">
        <title>Flavobacterium pygoscelis sp. nov. isolated from Chinstrap chick (Pygoscelis antarcticus).</title>
        <authorList>
            <person name="Irgang R."/>
            <person name="Poblete-Morales M."/>
            <person name="Avendano-Herrera R."/>
        </authorList>
    </citation>
    <scope>NUCLEOTIDE SEQUENCE</scope>
    <source>
        <strain evidence="2">I-SCBP12n</strain>
    </source>
</reference>
<evidence type="ECO:0000313" key="2">
    <source>
        <dbReference type="EMBL" id="MCK8143328.1"/>
    </source>
</evidence>
<name>A0A9X1XUY0_9FLAO</name>
<evidence type="ECO:0000256" key="1">
    <source>
        <dbReference type="SAM" id="Phobius"/>
    </source>
</evidence>